<dbReference type="RefSeq" id="XP_033390146.1">
    <property type="nucleotide sequence ID" value="XM_033522821.1"/>
</dbReference>
<dbReference type="AlphaFoldDB" id="A0A6A5Y9W4"/>
<keyword evidence="2" id="KW-1185">Reference proteome</keyword>
<name>A0A6A5Y9W4_9PLEO</name>
<proteinExistence type="predicted"/>
<dbReference type="EMBL" id="ML978066">
    <property type="protein sequence ID" value="KAF2021807.1"/>
    <property type="molecule type" value="Genomic_DNA"/>
</dbReference>
<dbReference type="Proteomes" id="UP000799778">
    <property type="component" value="Unassembled WGS sequence"/>
</dbReference>
<accession>A0A6A5Y9W4</accession>
<dbReference type="GeneID" id="54280218"/>
<protein>
    <submittedName>
        <fullName evidence="1">Uncharacterized protein</fullName>
    </submittedName>
</protein>
<reference evidence="1" key="1">
    <citation type="journal article" date="2020" name="Stud. Mycol.">
        <title>101 Dothideomycetes genomes: a test case for predicting lifestyles and emergence of pathogens.</title>
        <authorList>
            <person name="Haridas S."/>
            <person name="Albert R."/>
            <person name="Binder M."/>
            <person name="Bloem J."/>
            <person name="Labutti K."/>
            <person name="Salamov A."/>
            <person name="Andreopoulos B."/>
            <person name="Baker S."/>
            <person name="Barry K."/>
            <person name="Bills G."/>
            <person name="Bluhm B."/>
            <person name="Cannon C."/>
            <person name="Castanera R."/>
            <person name="Culley D."/>
            <person name="Daum C."/>
            <person name="Ezra D."/>
            <person name="Gonzalez J."/>
            <person name="Henrissat B."/>
            <person name="Kuo A."/>
            <person name="Liang C."/>
            <person name="Lipzen A."/>
            <person name="Lutzoni F."/>
            <person name="Magnuson J."/>
            <person name="Mondo S."/>
            <person name="Nolan M."/>
            <person name="Ohm R."/>
            <person name="Pangilinan J."/>
            <person name="Park H.-J."/>
            <person name="Ramirez L."/>
            <person name="Alfaro M."/>
            <person name="Sun H."/>
            <person name="Tritt A."/>
            <person name="Yoshinaga Y."/>
            <person name="Zwiers L.-H."/>
            <person name="Turgeon B."/>
            <person name="Goodwin S."/>
            <person name="Spatafora J."/>
            <person name="Crous P."/>
            <person name="Grigoriev I."/>
        </authorList>
    </citation>
    <scope>NUCLEOTIDE SEQUENCE</scope>
    <source>
        <strain evidence="1">CBS 175.79</strain>
    </source>
</reference>
<sequence>MESDRRKLAAPYRGLHVSIRSAVRLFTVSIASKGVLEMRCYAANGSESHLERDINTAKDRDQTLHSLGCALDNVPPTLAYVSWEWSTINCAPTLRKCYTGWTTYSTQLPTSSFGPDDCEMLHRDGTARTWFAQKKAQEPSGAAAIVHWRFHVLNLDLHPLPVHKAVGKRGRADFCLDNGRGASRPKATY</sequence>
<evidence type="ECO:0000313" key="2">
    <source>
        <dbReference type="Proteomes" id="UP000799778"/>
    </source>
</evidence>
<evidence type="ECO:0000313" key="1">
    <source>
        <dbReference type="EMBL" id="KAF2021807.1"/>
    </source>
</evidence>
<gene>
    <name evidence="1" type="ORF">BU24DRAFT_29714</name>
</gene>
<organism evidence="1 2">
    <name type="scientific">Aaosphaeria arxii CBS 175.79</name>
    <dbReference type="NCBI Taxonomy" id="1450172"/>
    <lineage>
        <taxon>Eukaryota</taxon>
        <taxon>Fungi</taxon>
        <taxon>Dikarya</taxon>
        <taxon>Ascomycota</taxon>
        <taxon>Pezizomycotina</taxon>
        <taxon>Dothideomycetes</taxon>
        <taxon>Pleosporomycetidae</taxon>
        <taxon>Pleosporales</taxon>
        <taxon>Pleosporales incertae sedis</taxon>
        <taxon>Aaosphaeria</taxon>
    </lineage>
</organism>